<name>A0A081C588_VECG1</name>
<dbReference type="EMBL" id="DF820470">
    <property type="protein sequence ID" value="GAK59743.1"/>
    <property type="molecule type" value="Genomic_DNA"/>
</dbReference>
<dbReference type="HOGENOM" id="CLU_174553_0_0_0"/>
<gene>
    <name evidence="1" type="ORF">U27_06728</name>
</gene>
<sequence>MENIQVNTKIQTRVDIESDFSDRMIPKGSIGMVVECYEHPVGYAVDIPIPDENLASHFTYENVILTPEQFVVLNETQMYQLLFWAYNSRKPVSPNTLIAEDVLPFSNLH</sequence>
<organism evidence="1">
    <name type="scientific">Vecturithrix granuli</name>
    <dbReference type="NCBI Taxonomy" id="1499967"/>
    <lineage>
        <taxon>Bacteria</taxon>
        <taxon>Candidatus Moduliflexota</taxon>
        <taxon>Candidatus Vecturitrichia</taxon>
        <taxon>Candidatus Vecturitrichales</taxon>
        <taxon>Candidatus Vecturitrichaceae</taxon>
        <taxon>Candidatus Vecturithrix</taxon>
    </lineage>
</organism>
<evidence type="ECO:0008006" key="3">
    <source>
        <dbReference type="Google" id="ProtNLM"/>
    </source>
</evidence>
<evidence type="ECO:0000313" key="2">
    <source>
        <dbReference type="Proteomes" id="UP000030661"/>
    </source>
</evidence>
<dbReference type="eggNOG" id="ENOG5033576">
    <property type="taxonomic scope" value="Bacteria"/>
</dbReference>
<evidence type="ECO:0000313" key="1">
    <source>
        <dbReference type="EMBL" id="GAK59743.1"/>
    </source>
</evidence>
<protein>
    <recommendedName>
        <fullName evidence="3">DUF4926 domain-containing protein</fullName>
    </recommendedName>
</protein>
<dbReference type="STRING" id="1499967.U27_06728"/>
<reference evidence="1" key="1">
    <citation type="journal article" date="2015" name="PeerJ">
        <title>First genomic representation of candidate bacterial phylum KSB3 points to enhanced environmental sensing as a trigger of wastewater bulking.</title>
        <authorList>
            <person name="Sekiguchi Y."/>
            <person name="Ohashi A."/>
            <person name="Parks D.H."/>
            <person name="Yamauchi T."/>
            <person name="Tyson G.W."/>
            <person name="Hugenholtz P."/>
        </authorList>
    </citation>
    <scope>NUCLEOTIDE SEQUENCE [LARGE SCALE GENOMIC DNA]</scope>
</reference>
<proteinExistence type="predicted"/>
<dbReference type="AlphaFoldDB" id="A0A081C588"/>
<accession>A0A081C588</accession>
<dbReference type="Proteomes" id="UP000030661">
    <property type="component" value="Unassembled WGS sequence"/>
</dbReference>
<keyword evidence="2" id="KW-1185">Reference proteome</keyword>